<dbReference type="SUPFAM" id="SSF52091">
    <property type="entry name" value="SpoIIaa-like"/>
    <property type="match status" value="1"/>
</dbReference>
<gene>
    <name evidence="1" type="ORF">FEE95_04605</name>
</gene>
<organism evidence="1 2">
    <name type="scientific">Maribacter algarum</name>
    <name type="common">ex Zhang et al. 2020</name>
    <dbReference type="NCBI Taxonomy" id="2578118"/>
    <lineage>
        <taxon>Bacteria</taxon>
        <taxon>Pseudomonadati</taxon>
        <taxon>Bacteroidota</taxon>
        <taxon>Flavobacteriia</taxon>
        <taxon>Flavobacteriales</taxon>
        <taxon>Flavobacteriaceae</taxon>
        <taxon>Maribacter</taxon>
    </lineage>
</organism>
<dbReference type="OrthoDB" id="1144359at2"/>
<dbReference type="EMBL" id="VATY01000001">
    <property type="protein sequence ID" value="TMM58716.1"/>
    <property type="molecule type" value="Genomic_DNA"/>
</dbReference>
<evidence type="ECO:0000313" key="2">
    <source>
        <dbReference type="Proteomes" id="UP000310314"/>
    </source>
</evidence>
<protein>
    <submittedName>
        <fullName evidence="1">STAS/SEC14 domain-containing protein</fullName>
    </submittedName>
</protein>
<evidence type="ECO:0000313" key="1">
    <source>
        <dbReference type="EMBL" id="TMM58716.1"/>
    </source>
</evidence>
<dbReference type="RefSeq" id="WP_138656649.1">
    <property type="nucleotide sequence ID" value="NZ_VATY01000001.1"/>
</dbReference>
<keyword evidence="2" id="KW-1185">Reference proteome</keyword>
<dbReference type="Proteomes" id="UP000310314">
    <property type="component" value="Unassembled WGS sequence"/>
</dbReference>
<proteinExistence type="predicted"/>
<dbReference type="AlphaFoldDB" id="A0A5S3PUM7"/>
<dbReference type="InterPro" id="IPR036513">
    <property type="entry name" value="STAS_dom_sf"/>
</dbReference>
<name>A0A5S3PUM7_9FLAO</name>
<comment type="caution">
    <text evidence="1">The sequence shown here is derived from an EMBL/GenBank/DDBJ whole genome shotgun (WGS) entry which is preliminary data.</text>
</comment>
<sequence>MGTTTKINRKVLSTLETKIGKFEYYSNMVVGEVKEGVHVTFETAVEPLQEGAQIFGYAENFVYISHRLHSYSIDPTGYYEAASMFPNFKALAIVATNRRRRMLANLERLFMKRPIHVFDNLESAFEWAETFLENQPKNPF</sequence>
<reference evidence="1 2" key="1">
    <citation type="submission" date="2019-05" db="EMBL/GenBank/DDBJ databases">
        <authorList>
            <person name="Zhang J.-Y."/>
            <person name="Feg X."/>
            <person name="Du Z.-J."/>
        </authorList>
    </citation>
    <scope>NUCLEOTIDE SEQUENCE [LARGE SCALE GENOMIC DNA]</scope>
    <source>
        <strain evidence="1 2">RZ26</strain>
    </source>
</reference>
<accession>A0A5S3PUM7</accession>